<name>A0A1F6BLZ5_9BACT</name>
<evidence type="ECO:0000313" key="2">
    <source>
        <dbReference type="Proteomes" id="UP000179324"/>
    </source>
</evidence>
<gene>
    <name evidence="1" type="ORF">A2127_01040</name>
</gene>
<dbReference type="Proteomes" id="UP000179324">
    <property type="component" value="Unassembled WGS sequence"/>
</dbReference>
<reference evidence="1 2" key="1">
    <citation type="journal article" date="2016" name="Nat. Commun.">
        <title>Thousands of microbial genomes shed light on interconnected biogeochemical processes in an aquifer system.</title>
        <authorList>
            <person name="Anantharaman K."/>
            <person name="Brown C.T."/>
            <person name="Hug L.A."/>
            <person name="Sharon I."/>
            <person name="Castelle C.J."/>
            <person name="Probst A.J."/>
            <person name="Thomas B.C."/>
            <person name="Singh A."/>
            <person name="Wilkins M.J."/>
            <person name="Karaoz U."/>
            <person name="Brodie E.L."/>
            <person name="Williams K.H."/>
            <person name="Hubbard S.S."/>
            <person name="Banfield J.F."/>
        </authorList>
    </citation>
    <scope>NUCLEOTIDE SEQUENCE [LARGE SCALE GENOMIC DNA]</scope>
</reference>
<evidence type="ECO:0000313" key="1">
    <source>
        <dbReference type="EMBL" id="OGG37949.1"/>
    </source>
</evidence>
<organism evidence="1 2">
    <name type="scientific">Candidatus Jorgensenbacteria bacterium GWC1_48_12</name>
    <dbReference type="NCBI Taxonomy" id="1798469"/>
    <lineage>
        <taxon>Bacteria</taxon>
        <taxon>Candidatus Joergenseniibacteriota</taxon>
    </lineage>
</organism>
<comment type="caution">
    <text evidence="1">The sequence shown here is derived from an EMBL/GenBank/DDBJ whole genome shotgun (WGS) entry which is preliminary data.</text>
</comment>
<sequence>MPLDLRRIIANASRWRRNLSIAYERLKTARRHGDNDREATHAAITDVRVAGSIVHALDGILYLAGVRDKKKRKRWLAQNRRWRNGERRRRLRRS</sequence>
<dbReference type="EMBL" id="MFKI01000043">
    <property type="protein sequence ID" value="OGG37949.1"/>
    <property type="molecule type" value="Genomic_DNA"/>
</dbReference>
<accession>A0A1F6BLZ5</accession>
<dbReference type="AlphaFoldDB" id="A0A1F6BLZ5"/>
<proteinExistence type="predicted"/>
<protein>
    <submittedName>
        <fullName evidence="1">Uncharacterized protein</fullName>
    </submittedName>
</protein>